<dbReference type="GeneID" id="5493320"/>
<name>A7E8M6_SCLS1</name>
<reference evidence="2" key="1">
    <citation type="journal article" date="2011" name="PLoS Genet.">
        <title>Genomic analysis of the necrotrophic fungal pathogens Sclerotinia sclerotiorum and Botrytis cinerea.</title>
        <authorList>
            <person name="Amselem J."/>
            <person name="Cuomo C.A."/>
            <person name="van Kan J.A."/>
            <person name="Viaud M."/>
            <person name="Benito E.P."/>
            <person name="Couloux A."/>
            <person name="Coutinho P.M."/>
            <person name="de Vries R.P."/>
            <person name="Dyer P.S."/>
            <person name="Fillinger S."/>
            <person name="Fournier E."/>
            <person name="Gout L."/>
            <person name="Hahn M."/>
            <person name="Kohn L."/>
            <person name="Lapalu N."/>
            <person name="Plummer K.M."/>
            <person name="Pradier J.M."/>
            <person name="Quevillon E."/>
            <person name="Sharon A."/>
            <person name="Simon A."/>
            <person name="ten Have A."/>
            <person name="Tudzynski B."/>
            <person name="Tudzynski P."/>
            <person name="Wincker P."/>
            <person name="Andrew M."/>
            <person name="Anthouard V."/>
            <person name="Beever R.E."/>
            <person name="Beffa R."/>
            <person name="Benoit I."/>
            <person name="Bouzid O."/>
            <person name="Brault B."/>
            <person name="Chen Z."/>
            <person name="Choquer M."/>
            <person name="Collemare J."/>
            <person name="Cotton P."/>
            <person name="Danchin E.G."/>
            <person name="Da Silva C."/>
            <person name="Gautier A."/>
            <person name="Giraud C."/>
            <person name="Giraud T."/>
            <person name="Gonzalez C."/>
            <person name="Grossetete S."/>
            <person name="Guldener U."/>
            <person name="Henrissat B."/>
            <person name="Howlett B.J."/>
            <person name="Kodira C."/>
            <person name="Kretschmer M."/>
            <person name="Lappartient A."/>
            <person name="Leroch M."/>
            <person name="Levis C."/>
            <person name="Mauceli E."/>
            <person name="Neuveglise C."/>
            <person name="Oeser B."/>
            <person name="Pearson M."/>
            <person name="Poulain J."/>
            <person name="Poussereau N."/>
            <person name="Quesneville H."/>
            <person name="Rascle C."/>
            <person name="Schumacher J."/>
            <person name="Segurens B."/>
            <person name="Sexton A."/>
            <person name="Silva E."/>
            <person name="Sirven C."/>
            <person name="Soanes D.M."/>
            <person name="Talbot N.J."/>
            <person name="Templeton M."/>
            <person name="Yandava C."/>
            <person name="Yarden O."/>
            <person name="Zeng Q."/>
            <person name="Rollins J.A."/>
            <person name="Lebrun M.H."/>
            <person name="Dickman M."/>
        </authorList>
    </citation>
    <scope>NUCLEOTIDE SEQUENCE [LARGE SCALE GENOMIC DNA]</scope>
    <source>
        <strain evidence="2">ATCC 18683 / 1980 / Ss-1</strain>
    </source>
</reference>
<dbReference type="RefSeq" id="XP_001597460.1">
    <property type="nucleotide sequence ID" value="XM_001597410.1"/>
</dbReference>
<gene>
    <name evidence="1" type="ORF">SS1G_01654</name>
</gene>
<organism evidence="1 2">
    <name type="scientific">Sclerotinia sclerotiorum (strain ATCC 18683 / 1980 / Ss-1)</name>
    <name type="common">White mold</name>
    <name type="synonym">Whetzelinia sclerotiorum</name>
    <dbReference type="NCBI Taxonomy" id="665079"/>
    <lineage>
        <taxon>Eukaryota</taxon>
        <taxon>Fungi</taxon>
        <taxon>Dikarya</taxon>
        <taxon>Ascomycota</taxon>
        <taxon>Pezizomycotina</taxon>
        <taxon>Leotiomycetes</taxon>
        <taxon>Helotiales</taxon>
        <taxon>Sclerotiniaceae</taxon>
        <taxon>Sclerotinia</taxon>
    </lineage>
</organism>
<evidence type="ECO:0000313" key="1">
    <source>
        <dbReference type="EMBL" id="EDN96728.1"/>
    </source>
</evidence>
<dbReference type="AlphaFoldDB" id="A7E8M6"/>
<dbReference type="Proteomes" id="UP000001312">
    <property type="component" value="Unassembled WGS sequence"/>
</dbReference>
<accession>A7E8M6</accession>
<dbReference type="KEGG" id="ssl:SS1G_01654"/>
<keyword evidence="2" id="KW-1185">Reference proteome</keyword>
<proteinExistence type="predicted"/>
<protein>
    <submittedName>
        <fullName evidence="1">Uncharacterized protein</fullName>
    </submittedName>
</protein>
<dbReference type="EMBL" id="CH476622">
    <property type="protein sequence ID" value="EDN96728.1"/>
    <property type="molecule type" value="Genomic_DNA"/>
</dbReference>
<dbReference type="InParanoid" id="A7E8M6"/>
<sequence>MVETLEMYISATKFLDTYWVGKEKKIRMEFVHKNSQPEAQDGAEPESVNI</sequence>
<evidence type="ECO:0000313" key="2">
    <source>
        <dbReference type="Proteomes" id="UP000001312"/>
    </source>
</evidence>
<dbReference type="HOGENOM" id="CLU_3125908_0_0_1"/>